<keyword evidence="4" id="KW-1003">Cell membrane</keyword>
<dbReference type="InterPro" id="IPR036138">
    <property type="entry name" value="PBP_dimer_sf"/>
</dbReference>
<dbReference type="GO" id="GO:0071555">
    <property type="term" value="P:cell wall organization"/>
    <property type="evidence" value="ECO:0007669"/>
    <property type="project" value="UniProtKB-KW"/>
</dbReference>
<evidence type="ECO:0000256" key="7">
    <source>
        <dbReference type="ARBA" id="ARBA00022984"/>
    </source>
</evidence>
<dbReference type="GO" id="GO:0009252">
    <property type="term" value="P:peptidoglycan biosynthetic process"/>
    <property type="evidence" value="ECO:0007669"/>
    <property type="project" value="UniProtKB-KW"/>
</dbReference>
<accession>A0A967EEQ9</accession>
<dbReference type="InterPro" id="IPR050515">
    <property type="entry name" value="Beta-lactam/transpept"/>
</dbReference>
<keyword evidence="6" id="KW-0133">Cell shape</keyword>
<dbReference type="Gene3D" id="3.40.710.10">
    <property type="entry name" value="DD-peptidase/beta-lactamase superfamily"/>
    <property type="match status" value="1"/>
</dbReference>
<evidence type="ECO:0000256" key="2">
    <source>
        <dbReference type="ARBA" id="ARBA00004236"/>
    </source>
</evidence>
<dbReference type="Proteomes" id="UP000744769">
    <property type="component" value="Unassembled WGS sequence"/>
</dbReference>
<keyword evidence="7" id="KW-0573">Peptidoglycan synthesis</keyword>
<sequence length="654" mass="67889">MLAVTVLVSGVLLGRLVQLQIVQGDRMSSAAQQINTRTVSVPAQRGRILLADGTALVTNGSTSVVTIDPTVLADSSDGGRGILTRVAALLGGRVEDMIARTKPCGSRGAPPTPVCFSGSPVQPIPVLTGVSTARAMTLLERPEDFSGINVVQRQVRSYPAPSGINAAQLIGYLGQTNAADLQANSSLTADDLVGRSGLELGYDKALRGTPGATVLAVDARGLPQRTVSSTAPVAGRDVLTHLDPRVQARAEQALGATINRLKAAKKPVTGGAAVVLDASSGAVVAMASNPSYDPSIWTGGISAADYRALTAPGARDPLLNRAIGGLQPPASTFKAITLPGAINAGIDPKGRYACTSAVTIGSRVFKNFESAAFGTIDLPTALEVSCDTVFYRWAYDAWRAQGGIAAPASVSDPFRAMAAGFGIGRRTGVDLPGEAAGVLPGRQWKLDQWTAMRPTYCRRAKTGYPEVKDKQQAAYFTQLAKENCAAGYQWQPGDAVNFAIGQGDTLVTPLRMAVAYGAIANGGTLWTPQLVAATQRPDGTDRITIAPKAAGTVQVPAAARQIETTGLRRVVSGSLGTAAAAFRGFDLSSYPLSGKTGTAEVYGKDATSWFLSFGPKLPSGRQYVVAVMIEQGGTGATAAAPTARSIWDVLRTLR</sequence>
<dbReference type="GO" id="GO:0005886">
    <property type="term" value="C:plasma membrane"/>
    <property type="evidence" value="ECO:0007669"/>
    <property type="project" value="UniProtKB-SubCell"/>
</dbReference>
<dbReference type="InterPro" id="IPR005311">
    <property type="entry name" value="PBP_dimer"/>
</dbReference>
<evidence type="ECO:0000256" key="8">
    <source>
        <dbReference type="ARBA" id="ARBA00022989"/>
    </source>
</evidence>
<evidence type="ECO:0000259" key="12">
    <source>
        <dbReference type="Pfam" id="PF03717"/>
    </source>
</evidence>
<proteinExistence type="inferred from homology"/>
<dbReference type="InterPro" id="IPR001460">
    <property type="entry name" value="PCN-bd_Tpept"/>
</dbReference>
<evidence type="ECO:0000256" key="9">
    <source>
        <dbReference type="ARBA" id="ARBA00023136"/>
    </source>
</evidence>
<evidence type="ECO:0000256" key="4">
    <source>
        <dbReference type="ARBA" id="ARBA00022475"/>
    </source>
</evidence>
<comment type="caution">
    <text evidence="13">The sequence shown here is derived from an EMBL/GenBank/DDBJ whole genome shotgun (WGS) entry which is preliminary data.</text>
</comment>
<dbReference type="Gene3D" id="3.90.1310.10">
    <property type="entry name" value="Penicillin-binding protein 2a (Domain 2)"/>
    <property type="match status" value="1"/>
</dbReference>
<evidence type="ECO:0000256" key="6">
    <source>
        <dbReference type="ARBA" id="ARBA00022960"/>
    </source>
</evidence>
<evidence type="ECO:0000259" key="11">
    <source>
        <dbReference type="Pfam" id="PF00905"/>
    </source>
</evidence>
<comment type="subcellular location">
    <subcellularLocation>
        <location evidence="2">Cell membrane</location>
    </subcellularLocation>
    <subcellularLocation>
        <location evidence="1">Membrane</location>
        <topology evidence="1">Single-pass membrane protein</topology>
    </subcellularLocation>
</comment>
<comment type="similarity">
    <text evidence="3">Belongs to the transpeptidase family.</text>
</comment>
<dbReference type="AlphaFoldDB" id="A0A967EEQ9"/>
<evidence type="ECO:0000256" key="3">
    <source>
        <dbReference type="ARBA" id="ARBA00007171"/>
    </source>
</evidence>
<keyword evidence="5" id="KW-0812">Transmembrane</keyword>
<organism evidence="13 14">
    <name type="scientific">Metallococcus carri</name>
    <dbReference type="NCBI Taxonomy" id="1656884"/>
    <lineage>
        <taxon>Bacteria</taxon>
        <taxon>Bacillati</taxon>
        <taxon>Actinomycetota</taxon>
        <taxon>Actinomycetes</taxon>
        <taxon>Micrococcales</taxon>
        <taxon>Dermacoccaceae</taxon>
        <taxon>Metallococcus</taxon>
    </lineage>
</organism>
<keyword evidence="10" id="KW-0961">Cell wall biogenesis/degradation</keyword>
<keyword evidence="9" id="KW-0472">Membrane</keyword>
<evidence type="ECO:0000256" key="10">
    <source>
        <dbReference type="ARBA" id="ARBA00023316"/>
    </source>
</evidence>
<feature type="domain" description="Penicillin-binding protein transpeptidase" evidence="11">
    <location>
        <begin position="271"/>
        <end position="646"/>
    </location>
</feature>
<dbReference type="InterPro" id="IPR012338">
    <property type="entry name" value="Beta-lactam/transpept-like"/>
</dbReference>
<dbReference type="EMBL" id="JAAOIV010000005">
    <property type="protein sequence ID" value="NHN55906.1"/>
    <property type="molecule type" value="Genomic_DNA"/>
</dbReference>
<dbReference type="Pfam" id="PF00905">
    <property type="entry name" value="Transpeptidase"/>
    <property type="match status" value="1"/>
</dbReference>
<keyword evidence="8" id="KW-1133">Transmembrane helix</keyword>
<name>A0A967EEQ9_9MICO</name>
<evidence type="ECO:0000256" key="1">
    <source>
        <dbReference type="ARBA" id="ARBA00004167"/>
    </source>
</evidence>
<evidence type="ECO:0000313" key="14">
    <source>
        <dbReference type="Proteomes" id="UP000744769"/>
    </source>
</evidence>
<evidence type="ECO:0000256" key="5">
    <source>
        <dbReference type="ARBA" id="ARBA00022692"/>
    </source>
</evidence>
<dbReference type="GO" id="GO:0071972">
    <property type="term" value="F:peptidoglycan L,D-transpeptidase activity"/>
    <property type="evidence" value="ECO:0007669"/>
    <property type="project" value="TreeGrafter"/>
</dbReference>
<dbReference type="GO" id="GO:0008658">
    <property type="term" value="F:penicillin binding"/>
    <property type="evidence" value="ECO:0007669"/>
    <property type="project" value="InterPro"/>
</dbReference>
<dbReference type="SUPFAM" id="SSF56519">
    <property type="entry name" value="Penicillin binding protein dimerisation domain"/>
    <property type="match status" value="1"/>
</dbReference>
<dbReference type="SUPFAM" id="SSF56601">
    <property type="entry name" value="beta-lactamase/transpeptidase-like"/>
    <property type="match status" value="1"/>
</dbReference>
<keyword evidence="14" id="KW-1185">Reference proteome</keyword>
<feature type="domain" description="Penicillin-binding protein dimerisation" evidence="12">
    <location>
        <begin position="41"/>
        <end position="226"/>
    </location>
</feature>
<protein>
    <submittedName>
        <fullName evidence="13">Penicillin-binding protein</fullName>
    </submittedName>
</protein>
<evidence type="ECO:0000313" key="13">
    <source>
        <dbReference type="EMBL" id="NHN55906.1"/>
    </source>
</evidence>
<dbReference type="PANTHER" id="PTHR30627">
    <property type="entry name" value="PEPTIDOGLYCAN D,D-TRANSPEPTIDASE"/>
    <property type="match status" value="1"/>
</dbReference>
<dbReference type="PANTHER" id="PTHR30627:SF2">
    <property type="entry name" value="PEPTIDOGLYCAN D,D-TRANSPEPTIDASE MRDA"/>
    <property type="match status" value="1"/>
</dbReference>
<reference evidence="13" key="1">
    <citation type="submission" date="2020-03" db="EMBL/GenBank/DDBJ databases">
        <title>Draft sequencing of Calidifontibacter sp. DB0510.</title>
        <authorList>
            <person name="Kim D.-U."/>
        </authorList>
    </citation>
    <scope>NUCLEOTIDE SEQUENCE</scope>
    <source>
        <strain evidence="13">DB0510</strain>
    </source>
</reference>
<dbReference type="GO" id="GO:0008360">
    <property type="term" value="P:regulation of cell shape"/>
    <property type="evidence" value="ECO:0007669"/>
    <property type="project" value="UniProtKB-KW"/>
</dbReference>
<dbReference type="Pfam" id="PF03717">
    <property type="entry name" value="PBP_dimer"/>
    <property type="match status" value="1"/>
</dbReference>
<gene>
    <name evidence="13" type="ORF">G9U51_08980</name>
</gene>